<organism evidence="7 8">
    <name type="scientific">Novosphingobium lindaniclasticum LE124</name>
    <dbReference type="NCBI Taxonomy" id="1096930"/>
    <lineage>
        <taxon>Bacteria</taxon>
        <taxon>Pseudomonadati</taxon>
        <taxon>Pseudomonadota</taxon>
        <taxon>Alphaproteobacteria</taxon>
        <taxon>Sphingomonadales</taxon>
        <taxon>Sphingomonadaceae</taxon>
        <taxon>Novosphingobium</taxon>
    </lineage>
</organism>
<evidence type="ECO:0000313" key="8">
    <source>
        <dbReference type="Proteomes" id="UP000015527"/>
    </source>
</evidence>
<keyword evidence="5" id="KW-0627">Porphyrin biosynthesis</keyword>
<evidence type="ECO:0000256" key="2">
    <source>
        <dbReference type="ARBA" id="ARBA00012400"/>
    </source>
</evidence>
<proteinExistence type="predicted"/>
<keyword evidence="3" id="KW-0560">Oxidoreductase</keyword>
<dbReference type="Gene3D" id="3.30.160.110">
    <property type="entry name" value="Siroheme synthase, domain 2"/>
    <property type="match status" value="1"/>
</dbReference>
<dbReference type="Pfam" id="PF13241">
    <property type="entry name" value="NAD_binding_7"/>
    <property type="match status" value="1"/>
</dbReference>
<name>T0HHU6_9SPHN</name>
<accession>T0HHU6</accession>
<evidence type="ECO:0000313" key="7">
    <source>
        <dbReference type="EMBL" id="EQB15871.1"/>
    </source>
</evidence>
<protein>
    <recommendedName>
        <fullName evidence="2">precorrin-2 dehydrogenase</fullName>
        <ecNumber evidence="2">1.3.1.76</ecNumber>
    </recommendedName>
</protein>
<comment type="catalytic activity">
    <reaction evidence="6">
        <text>precorrin-2 + NAD(+) = sirohydrochlorin + NADH + 2 H(+)</text>
        <dbReference type="Rhea" id="RHEA:15613"/>
        <dbReference type="ChEBI" id="CHEBI:15378"/>
        <dbReference type="ChEBI" id="CHEBI:57540"/>
        <dbReference type="ChEBI" id="CHEBI:57945"/>
        <dbReference type="ChEBI" id="CHEBI:58351"/>
        <dbReference type="ChEBI" id="CHEBI:58827"/>
        <dbReference type="EC" id="1.3.1.76"/>
    </reaction>
</comment>
<evidence type="ECO:0000256" key="5">
    <source>
        <dbReference type="ARBA" id="ARBA00023244"/>
    </source>
</evidence>
<gene>
    <name evidence="7" type="ORF">L284_10700</name>
</gene>
<dbReference type="UniPathway" id="UPA00262">
    <property type="reaction ID" value="UER00222"/>
</dbReference>
<evidence type="ECO:0000256" key="6">
    <source>
        <dbReference type="ARBA" id="ARBA00047561"/>
    </source>
</evidence>
<dbReference type="GO" id="GO:0019354">
    <property type="term" value="P:siroheme biosynthetic process"/>
    <property type="evidence" value="ECO:0007669"/>
    <property type="project" value="UniProtKB-UniPathway"/>
</dbReference>
<dbReference type="AlphaFoldDB" id="T0HHU6"/>
<dbReference type="InterPro" id="IPR006367">
    <property type="entry name" value="Sirohaem_synthase_N"/>
</dbReference>
<dbReference type="InterPro" id="IPR036291">
    <property type="entry name" value="NAD(P)-bd_dom_sf"/>
</dbReference>
<keyword evidence="4" id="KW-0520">NAD</keyword>
<dbReference type="NCBIfam" id="TIGR01470">
    <property type="entry name" value="cysG_Nterm"/>
    <property type="match status" value="1"/>
</dbReference>
<comment type="caution">
    <text evidence="7">The sequence shown here is derived from an EMBL/GenBank/DDBJ whole genome shotgun (WGS) entry which is preliminary data.</text>
</comment>
<dbReference type="InterPro" id="IPR028161">
    <property type="entry name" value="Met8-like"/>
</dbReference>
<evidence type="ECO:0000256" key="4">
    <source>
        <dbReference type="ARBA" id="ARBA00023027"/>
    </source>
</evidence>
<reference evidence="7 8" key="1">
    <citation type="journal article" date="2013" name="Genome Announc.">
        <title>Genome Sequence of Novosphingobium lindaniclasticum LE124T, Isolated from a Hexachlorocyclohexane Dumpsite.</title>
        <authorList>
            <person name="Saxena A."/>
            <person name="Nayyar N."/>
            <person name="Sangwan N."/>
            <person name="Kumari R."/>
            <person name="Khurana J.P."/>
            <person name="Lal R."/>
        </authorList>
    </citation>
    <scope>NUCLEOTIDE SEQUENCE [LARGE SCALE GENOMIC DNA]</scope>
    <source>
        <strain evidence="7 8">LE124</strain>
    </source>
</reference>
<dbReference type="PATRIC" id="fig|1096930.3.peg.2121"/>
<sequence>MIESLPLFHRMAGRPVVVTGSGEAADAKRRLVERAGARPTADLAEGIALGARIAFIAEEDEARAQAAVSQARAAGLLVNAPDRPALCDFTVPSILDRTPVLVAIGTGGASAGLAKQLRLRLEALLPQSLGELARALLAARPALRSRFPDAGERRQALDAALAQGGPLDPLTEAGEARLSLWLSEAAEPASDTVEIVLRSDDPDDLTLRQARQLGSADLILHEPEVPPAILDRARADAPRLVIGPGEMEVPAVRGLVLMLRVRAR</sequence>
<dbReference type="GO" id="GO:0004325">
    <property type="term" value="F:ferrochelatase activity"/>
    <property type="evidence" value="ECO:0007669"/>
    <property type="project" value="InterPro"/>
</dbReference>
<dbReference type="OrthoDB" id="9815856at2"/>
<dbReference type="SUPFAM" id="SSF51735">
    <property type="entry name" value="NAD(P)-binding Rossmann-fold domains"/>
    <property type="match status" value="1"/>
</dbReference>
<dbReference type="GO" id="GO:0043115">
    <property type="term" value="F:precorrin-2 dehydrogenase activity"/>
    <property type="evidence" value="ECO:0007669"/>
    <property type="project" value="UniProtKB-EC"/>
</dbReference>
<dbReference type="EC" id="1.3.1.76" evidence="2"/>
<dbReference type="RefSeq" id="WP_021233989.1">
    <property type="nucleotide sequence ID" value="NZ_ATHL01000075.1"/>
</dbReference>
<dbReference type="EMBL" id="ATHL01000075">
    <property type="protein sequence ID" value="EQB15871.1"/>
    <property type="molecule type" value="Genomic_DNA"/>
</dbReference>
<dbReference type="PANTHER" id="PTHR35330">
    <property type="entry name" value="SIROHEME BIOSYNTHESIS PROTEIN MET8"/>
    <property type="match status" value="1"/>
</dbReference>
<dbReference type="SUPFAM" id="SSF75615">
    <property type="entry name" value="Siroheme synthase middle domains-like"/>
    <property type="match status" value="1"/>
</dbReference>
<keyword evidence="8" id="KW-1185">Reference proteome</keyword>
<dbReference type="Proteomes" id="UP000015527">
    <property type="component" value="Unassembled WGS sequence"/>
</dbReference>
<comment type="pathway">
    <text evidence="1">Porphyrin-containing compound metabolism; siroheme biosynthesis; sirohydrochlorin from precorrin-2: step 1/1.</text>
</comment>
<evidence type="ECO:0000256" key="3">
    <source>
        <dbReference type="ARBA" id="ARBA00023002"/>
    </source>
</evidence>
<dbReference type="PANTHER" id="PTHR35330:SF1">
    <property type="entry name" value="SIROHEME BIOSYNTHESIS PROTEIN MET8"/>
    <property type="match status" value="1"/>
</dbReference>
<evidence type="ECO:0000256" key="1">
    <source>
        <dbReference type="ARBA" id="ARBA00005010"/>
    </source>
</evidence>
<dbReference type="eggNOG" id="COG1648">
    <property type="taxonomic scope" value="Bacteria"/>
</dbReference>